<comment type="caution">
    <text evidence="2">The sequence shown here is derived from an EMBL/GenBank/DDBJ whole genome shotgun (WGS) entry which is preliminary data.</text>
</comment>
<name>A0ABN3XE27_9ACTN</name>
<organism evidence="2 3">
    <name type="scientific">Streptomyces enissocaesilis</name>
    <dbReference type="NCBI Taxonomy" id="332589"/>
    <lineage>
        <taxon>Bacteria</taxon>
        <taxon>Bacillati</taxon>
        <taxon>Actinomycetota</taxon>
        <taxon>Actinomycetes</taxon>
        <taxon>Kitasatosporales</taxon>
        <taxon>Streptomycetaceae</taxon>
        <taxon>Streptomyces</taxon>
        <taxon>Streptomyces rochei group</taxon>
    </lineage>
</organism>
<reference evidence="2 3" key="1">
    <citation type="journal article" date="2019" name="Int. J. Syst. Evol. Microbiol.">
        <title>The Global Catalogue of Microorganisms (GCM) 10K type strain sequencing project: providing services to taxonomists for standard genome sequencing and annotation.</title>
        <authorList>
            <consortium name="The Broad Institute Genomics Platform"/>
            <consortium name="The Broad Institute Genome Sequencing Center for Infectious Disease"/>
            <person name="Wu L."/>
            <person name="Ma J."/>
        </authorList>
    </citation>
    <scope>NUCLEOTIDE SEQUENCE [LARGE SCALE GENOMIC DNA]</scope>
    <source>
        <strain evidence="2 3">JCM 9088</strain>
    </source>
</reference>
<dbReference type="Proteomes" id="UP001500403">
    <property type="component" value="Unassembled WGS sequence"/>
</dbReference>
<gene>
    <name evidence="2" type="ORF">GCM10010446_39100</name>
</gene>
<feature type="region of interest" description="Disordered" evidence="1">
    <location>
        <begin position="100"/>
        <end position="138"/>
    </location>
</feature>
<protein>
    <submittedName>
        <fullName evidence="2">DUF6227 family protein</fullName>
    </submittedName>
</protein>
<dbReference type="InterPro" id="IPR046195">
    <property type="entry name" value="DUF6227"/>
</dbReference>
<evidence type="ECO:0000256" key="1">
    <source>
        <dbReference type="SAM" id="MobiDB-lite"/>
    </source>
</evidence>
<evidence type="ECO:0000313" key="2">
    <source>
        <dbReference type="EMBL" id="GAA2950121.1"/>
    </source>
</evidence>
<sequence length="267" mass="29078">MSDPYETTEEHLERLLGRALNSFDLPDATVERLESALAHSTSLHSSHHSAGLHRETFKHAFLLSDGSSLTLWELAHNASRDGTTQHELYTEEDGVRLAASRLPRPGGTGGSGFPGGDGATGRGAGRGAGRPDRDPDTDLDADLEILATLMAVRPPARRVFVPDNSADHARRVLRRAENADRPGRDTALRLSGAVAHQITQAFGRRCSVEGRDAGFTLYEHAFLLRDGSEVSLWEVEHTATPDGRHMCEVYGTERAAREAMELRARVG</sequence>
<evidence type="ECO:0000313" key="3">
    <source>
        <dbReference type="Proteomes" id="UP001500403"/>
    </source>
</evidence>
<dbReference type="Pfam" id="PF19738">
    <property type="entry name" value="DUF6227"/>
    <property type="match status" value="1"/>
</dbReference>
<feature type="compositionally biased region" description="Gly residues" evidence="1">
    <location>
        <begin position="106"/>
        <end position="128"/>
    </location>
</feature>
<proteinExistence type="predicted"/>
<keyword evidence="3" id="KW-1185">Reference proteome</keyword>
<dbReference type="RefSeq" id="WP_344496801.1">
    <property type="nucleotide sequence ID" value="NZ_BAAAUD010000039.1"/>
</dbReference>
<accession>A0ABN3XE27</accession>
<dbReference type="EMBL" id="BAAAUD010000039">
    <property type="protein sequence ID" value="GAA2950121.1"/>
    <property type="molecule type" value="Genomic_DNA"/>
</dbReference>